<evidence type="ECO:0000313" key="2">
    <source>
        <dbReference type="Proteomes" id="UP000184330"/>
    </source>
</evidence>
<dbReference type="GO" id="GO:0050660">
    <property type="term" value="F:flavin adenine dinucleotide binding"/>
    <property type="evidence" value="ECO:0007669"/>
    <property type="project" value="InterPro"/>
</dbReference>
<proteinExistence type="predicted"/>
<organism evidence="1 2">
    <name type="scientific">Phialocephala subalpina</name>
    <dbReference type="NCBI Taxonomy" id="576137"/>
    <lineage>
        <taxon>Eukaryota</taxon>
        <taxon>Fungi</taxon>
        <taxon>Dikarya</taxon>
        <taxon>Ascomycota</taxon>
        <taxon>Pezizomycotina</taxon>
        <taxon>Leotiomycetes</taxon>
        <taxon>Helotiales</taxon>
        <taxon>Mollisiaceae</taxon>
        <taxon>Phialocephala</taxon>
        <taxon>Phialocephala fortinii species complex</taxon>
    </lineage>
</organism>
<accession>A0A1L7WU65</accession>
<dbReference type="Proteomes" id="UP000184330">
    <property type="component" value="Unassembled WGS sequence"/>
</dbReference>
<evidence type="ECO:0008006" key="3">
    <source>
        <dbReference type="Google" id="ProtNLM"/>
    </source>
</evidence>
<dbReference type="Gene3D" id="3.30.43.10">
    <property type="entry name" value="Uridine Diphospho-n-acetylenolpyruvylglucosamine Reductase, domain 2"/>
    <property type="match status" value="1"/>
</dbReference>
<protein>
    <recommendedName>
        <fullName evidence="3">FAD-binding PCMH-type domain-containing protein</fullName>
    </recommendedName>
</protein>
<dbReference type="EMBL" id="FJOG01000007">
    <property type="protein sequence ID" value="CZR56299.1"/>
    <property type="molecule type" value="Genomic_DNA"/>
</dbReference>
<reference evidence="1 2" key="1">
    <citation type="submission" date="2016-03" db="EMBL/GenBank/DDBJ databases">
        <authorList>
            <person name="Ploux O."/>
        </authorList>
    </citation>
    <scope>NUCLEOTIDE SEQUENCE [LARGE SCALE GENOMIC DNA]</scope>
    <source>
        <strain evidence="1 2">UAMH 11012</strain>
    </source>
</reference>
<keyword evidence="2" id="KW-1185">Reference proteome</keyword>
<evidence type="ECO:0000313" key="1">
    <source>
        <dbReference type="EMBL" id="CZR56299.1"/>
    </source>
</evidence>
<dbReference type="InterPro" id="IPR016167">
    <property type="entry name" value="FAD-bd_PCMH_sub1"/>
</dbReference>
<sequence>MSSTSEIPLLSERHFGIPQNLLEKAQKAKSLIYETRTKETNTKDRLPVVPQGIEKEVSVKALDELGEHLGKENVEVNDKPLVDGWYMEHEFSGFPEKEKLNMIRSQYPRHDPILEDEELVASAVVYPRSTTEVQKIVLWANKYSISIFPISMGRNRKSPCPPGVQAIKDNSTKLLLDYLIIY</sequence>
<dbReference type="AlphaFoldDB" id="A0A1L7WU65"/>
<dbReference type="STRING" id="576137.A0A1L7WU65"/>
<dbReference type="OrthoDB" id="5224399at2759"/>
<gene>
    <name evidence="1" type="ORF">PAC_06187</name>
</gene>
<name>A0A1L7WU65_9HELO</name>
<dbReference type="SUPFAM" id="SSF56176">
    <property type="entry name" value="FAD-binding/transporter-associated domain-like"/>
    <property type="match status" value="1"/>
</dbReference>
<dbReference type="InterPro" id="IPR036318">
    <property type="entry name" value="FAD-bd_PCMH-like_sf"/>
</dbReference>